<dbReference type="GO" id="GO:0017004">
    <property type="term" value="P:cytochrome complex assembly"/>
    <property type="evidence" value="ECO:0007669"/>
    <property type="project" value="UniProtKB-KW"/>
</dbReference>
<accession>A0A1I6T1U5</accession>
<keyword evidence="4" id="KW-0676">Redox-active center</keyword>
<dbReference type="Proteomes" id="UP000183209">
    <property type="component" value="Unassembled WGS sequence"/>
</dbReference>
<dbReference type="EMBL" id="FPAG01000005">
    <property type="protein sequence ID" value="SFS83244.1"/>
    <property type="molecule type" value="Genomic_DNA"/>
</dbReference>
<dbReference type="GO" id="GO:0030313">
    <property type="term" value="C:cell envelope"/>
    <property type="evidence" value="ECO:0007669"/>
    <property type="project" value="UniProtKB-SubCell"/>
</dbReference>
<dbReference type="InterPro" id="IPR013740">
    <property type="entry name" value="Redoxin"/>
</dbReference>
<evidence type="ECO:0000256" key="4">
    <source>
        <dbReference type="ARBA" id="ARBA00023284"/>
    </source>
</evidence>
<dbReference type="CDD" id="cd02966">
    <property type="entry name" value="TlpA_like_family"/>
    <property type="match status" value="1"/>
</dbReference>
<dbReference type="PROSITE" id="PS51352">
    <property type="entry name" value="THIOREDOXIN_2"/>
    <property type="match status" value="1"/>
</dbReference>
<evidence type="ECO:0000256" key="3">
    <source>
        <dbReference type="ARBA" id="ARBA00023157"/>
    </source>
</evidence>
<dbReference type="OrthoDB" id="743079at2"/>
<dbReference type="Pfam" id="PF08534">
    <property type="entry name" value="Redoxin"/>
    <property type="match status" value="1"/>
</dbReference>
<sequence length="449" mass="50567">MKKILFSAVIASAIISCQKEQKVDYTLIQGKIDNATAKEVVIKGNDFSKAIALKEDGTFADTLRVNSGYYSLAEGRESTTIYLEPGYNINVTLDTKEFDETITYTGNGAENSNFLASKFLIEEKEAIAPQELYKLEEEAFKAKIQEDKDKIAKSLGEAQNLDEDFVALETKNINYDYLSKLATYTNAHRYLTKNNDFVPSEGFEAELAELDFNNEADYNNFAGYQNLVKSHYNEKIATLDSTTTIADVLTSIEAKSIKNDLAQMLSYRISPSNENSEELYLAIMDASSNEEFKQKLEKKYTTIQKLAKGNPSPSFDGYENYKGGTTSLEDLKGKYVYVDVWATWCGPCKREIPFLKEVEKEYHGKDIEFVSISVDKAADKEKWKQMVADKELKGVQLFADKDWSSDFVKNYAITGIPRFILIDPDGNIISADAPRPSNPKLKETLNTLL</sequence>
<name>A0A1I6T1U5_9FLAO</name>
<dbReference type="AlphaFoldDB" id="A0A1I6T1U5"/>
<gene>
    <name evidence="6" type="ORF">SAMN04487906_1793</name>
</gene>
<reference evidence="6 7" key="1">
    <citation type="submission" date="2016-10" db="EMBL/GenBank/DDBJ databases">
        <authorList>
            <person name="de Groot N.N."/>
        </authorList>
    </citation>
    <scope>NUCLEOTIDE SEQUENCE [LARGE SCALE GENOMIC DNA]</scope>
    <source>
        <strain evidence="6 7">CGMCC 1.6114</strain>
    </source>
</reference>
<evidence type="ECO:0000313" key="7">
    <source>
        <dbReference type="Proteomes" id="UP000183209"/>
    </source>
</evidence>
<dbReference type="InterPro" id="IPR050553">
    <property type="entry name" value="Thioredoxin_ResA/DsbE_sf"/>
</dbReference>
<evidence type="ECO:0000256" key="1">
    <source>
        <dbReference type="ARBA" id="ARBA00004196"/>
    </source>
</evidence>
<dbReference type="PROSITE" id="PS51257">
    <property type="entry name" value="PROKAR_LIPOPROTEIN"/>
    <property type="match status" value="1"/>
</dbReference>
<comment type="subcellular location">
    <subcellularLocation>
        <location evidence="1">Cell envelope</location>
    </subcellularLocation>
</comment>
<dbReference type="GO" id="GO:0016853">
    <property type="term" value="F:isomerase activity"/>
    <property type="evidence" value="ECO:0007669"/>
    <property type="project" value="UniProtKB-KW"/>
</dbReference>
<proteinExistence type="predicted"/>
<protein>
    <submittedName>
        <fullName evidence="6">Thiol-disulfide isomerase or thioredoxin</fullName>
    </submittedName>
</protein>
<dbReference type="PANTHER" id="PTHR42852">
    <property type="entry name" value="THIOL:DISULFIDE INTERCHANGE PROTEIN DSBE"/>
    <property type="match status" value="1"/>
</dbReference>
<dbReference type="RefSeq" id="WP_038262450.1">
    <property type="nucleotide sequence ID" value="NZ_FPAG01000005.1"/>
</dbReference>
<keyword evidence="3" id="KW-1015">Disulfide bond</keyword>
<dbReference type="InterPro" id="IPR036249">
    <property type="entry name" value="Thioredoxin-like_sf"/>
</dbReference>
<dbReference type="GO" id="GO:0016491">
    <property type="term" value="F:oxidoreductase activity"/>
    <property type="evidence" value="ECO:0007669"/>
    <property type="project" value="InterPro"/>
</dbReference>
<keyword evidence="2" id="KW-0201">Cytochrome c-type biogenesis</keyword>
<evidence type="ECO:0000256" key="2">
    <source>
        <dbReference type="ARBA" id="ARBA00022748"/>
    </source>
</evidence>
<dbReference type="InterPro" id="IPR013766">
    <property type="entry name" value="Thioredoxin_domain"/>
</dbReference>
<dbReference type="SUPFAM" id="SSF52833">
    <property type="entry name" value="Thioredoxin-like"/>
    <property type="match status" value="1"/>
</dbReference>
<dbReference type="PANTHER" id="PTHR42852:SF6">
    <property type="entry name" value="THIOL:DISULFIDE INTERCHANGE PROTEIN DSBE"/>
    <property type="match status" value="1"/>
</dbReference>
<evidence type="ECO:0000259" key="5">
    <source>
        <dbReference type="PROSITE" id="PS51352"/>
    </source>
</evidence>
<dbReference type="Gene3D" id="3.40.30.10">
    <property type="entry name" value="Glutaredoxin"/>
    <property type="match status" value="1"/>
</dbReference>
<keyword evidence="6" id="KW-0413">Isomerase</keyword>
<feature type="domain" description="Thioredoxin" evidence="5">
    <location>
        <begin position="306"/>
        <end position="449"/>
    </location>
</feature>
<evidence type="ECO:0000313" key="6">
    <source>
        <dbReference type="EMBL" id="SFS83244.1"/>
    </source>
</evidence>
<organism evidence="6 7">
    <name type="scientific">Zhouia amylolytica</name>
    <dbReference type="NCBI Taxonomy" id="376730"/>
    <lineage>
        <taxon>Bacteria</taxon>
        <taxon>Pseudomonadati</taxon>
        <taxon>Bacteroidota</taxon>
        <taxon>Flavobacteriia</taxon>
        <taxon>Flavobacteriales</taxon>
        <taxon>Flavobacteriaceae</taxon>
        <taxon>Zhouia</taxon>
    </lineage>
</organism>